<proteinExistence type="predicted"/>
<organism evidence="1 2">
    <name type="scientific">Neocucurbitaria cava</name>
    <dbReference type="NCBI Taxonomy" id="798079"/>
    <lineage>
        <taxon>Eukaryota</taxon>
        <taxon>Fungi</taxon>
        <taxon>Dikarya</taxon>
        <taxon>Ascomycota</taxon>
        <taxon>Pezizomycotina</taxon>
        <taxon>Dothideomycetes</taxon>
        <taxon>Pleosporomycetidae</taxon>
        <taxon>Pleosporales</taxon>
        <taxon>Pleosporineae</taxon>
        <taxon>Cucurbitariaceae</taxon>
        <taxon>Neocucurbitaria</taxon>
    </lineage>
</organism>
<comment type="caution">
    <text evidence="1">The sequence shown here is derived from an EMBL/GenBank/DDBJ whole genome shotgun (WGS) entry which is preliminary data.</text>
</comment>
<dbReference type="AlphaFoldDB" id="A0A9W8XZS2"/>
<accession>A0A9W8XZS2</accession>
<evidence type="ECO:0000313" key="2">
    <source>
        <dbReference type="Proteomes" id="UP001140560"/>
    </source>
</evidence>
<name>A0A9W8XZS2_9PLEO</name>
<protein>
    <recommendedName>
        <fullName evidence="3">F-box domain-containing protein</fullName>
    </recommendedName>
</protein>
<sequence length="427" mass="48520">MNDITPNNGIVLGSGDISDPTRSLVPTMSAPLSSTQVPMSQPADRTAPSLLNLPAETRNAIYGFLLLHEEPISVVRSFDLASSSSDLHNFGVSILSTCRQIHYEASGIFYSRNIFQVSQEDVKHRQYIEEAAKWLTDIGRQARLVKLLLLELDQGSFLWNCKTVKLLPILLHLWKHEKTGLAVEFITFEDDLNNIGIRALDEAYERAERRITRANQILRWLVNDPSMSIRRFTRFPRIIRSVDMRLDDCYGRVELYSTSSTCDITVPCMPFEAADNGVPYWIQAEPRLPGLCHILSSPALASKILDFIIPNPMVLTFDVTNRLLPTPVPTVLRVNRISRSRWSWYMSWEVIAKMTTSSQKCSFKEDFENLANCSGIQPYRQSLGINKILVILRFNVAKPLSLEDIRFDATALTKALNSYNEYKTRSN</sequence>
<evidence type="ECO:0008006" key="3">
    <source>
        <dbReference type="Google" id="ProtNLM"/>
    </source>
</evidence>
<dbReference type="EMBL" id="JAPEUY010000018">
    <property type="protein sequence ID" value="KAJ4364116.1"/>
    <property type="molecule type" value="Genomic_DNA"/>
</dbReference>
<dbReference type="InterPro" id="IPR038883">
    <property type="entry name" value="AN11006-like"/>
</dbReference>
<dbReference type="OrthoDB" id="3693499at2759"/>
<dbReference type="Proteomes" id="UP001140560">
    <property type="component" value="Unassembled WGS sequence"/>
</dbReference>
<reference evidence="1" key="1">
    <citation type="submission" date="2022-10" db="EMBL/GenBank/DDBJ databases">
        <title>Tapping the CABI collections for fungal endophytes: first genome assemblies for Collariella, Neodidymelliopsis, Ascochyta clinopodiicola, Didymella pomorum, Didymosphaeria variabile, Neocosmospora piperis and Neocucurbitaria cava.</title>
        <authorList>
            <person name="Hill R."/>
        </authorList>
    </citation>
    <scope>NUCLEOTIDE SEQUENCE</scope>
    <source>
        <strain evidence="1">IMI 356814</strain>
    </source>
</reference>
<dbReference type="PANTHER" id="PTHR42085">
    <property type="entry name" value="F-BOX DOMAIN-CONTAINING PROTEIN"/>
    <property type="match status" value="1"/>
</dbReference>
<dbReference type="PANTHER" id="PTHR42085:SF1">
    <property type="entry name" value="F-BOX DOMAIN-CONTAINING PROTEIN"/>
    <property type="match status" value="1"/>
</dbReference>
<evidence type="ECO:0000313" key="1">
    <source>
        <dbReference type="EMBL" id="KAJ4364116.1"/>
    </source>
</evidence>
<gene>
    <name evidence="1" type="ORF">N0V83_009571</name>
</gene>
<keyword evidence="2" id="KW-1185">Reference proteome</keyword>